<keyword evidence="1" id="KW-0732">Signal</keyword>
<comment type="caution">
    <text evidence="2">The sequence shown here is derived from an EMBL/GenBank/DDBJ whole genome shotgun (WGS) entry which is preliminary data.</text>
</comment>
<feature type="signal peptide" evidence="1">
    <location>
        <begin position="1"/>
        <end position="21"/>
    </location>
</feature>
<evidence type="ECO:0000313" key="3">
    <source>
        <dbReference type="Proteomes" id="UP001597533"/>
    </source>
</evidence>
<protein>
    <recommendedName>
        <fullName evidence="4">Lipocalin-like domain-containing protein</fullName>
    </recommendedName>
</protein>
<evidence type="ECO:0000313" key="2">
    <source>
        <dbReference type="EMBL" id="MFD2822122.1"/>
    </source>
</evidence>
<feature type="chain" id="PRO_5047227503" description="Lipocalin-like domain-containing protein" evidence="1">
    <location>
        <begin position="22"/>
        <end position="133"/>
    </location>
</feature>
<reference evidence="3" key="1">
    <citation type="journal article" date="2019" name="Int. J. Syst. Evol. Microbiol.">
        <title>The Global Catalogue of Microorganisms (GCM) 10K type strain sequencing project: providing services to taxonomists for standard genome sequencing and annotation.</title>
        <authorList>
            <consortium name="The Broad Institute Genomics Platform"/>
            <consortium name="The Broad Institute Genome Sequencing Center for Infectious Disease"/>
            <person name="Wu L."/>
            <person name="Ma J."/>
        </authorList>
    </citation>
    <scope>NUCLEOTIDE SEQUENCE [LARGE SCALE GENOMIC DNA]</scope>
    <source>
        <strain evidence="3">KCTC 32141</strain>
    </source>
</reference>
<dbReference type="EMBL" id="JBHUOV010000001">
    <property type="protein sequence ID" value="MFD2822122.1"/>
    <property type="molecule type" value="Genomic_DNA"/>
</dbReference>
<proteinExistence type="predicted"/>
<evidence type="ECO:0008006" key="4">
    <source>
        <dbReference type="Google" id="ProtNLM"/>
    </source>
</evidence>
<name>A0ABW5WHN2_9FLAO</name>
<keyword evidence="3" id="KW-1185">Reference proteome</keyword>
<organism evidence="2 3">
    <name type="scientific">Lacinutrix iliipiscaria</name>
    <dbReference type="NCBI Taxonomy" id="1230532"/>
    <lineage>
        <taxon>Bacteria</taxon>
        <taxon>Pseudomonadati</taxon>
        <taxon>Bacteroidota</taxon>
        <taxon>Flavobacteriia</taxon>
        <taxon>Flavobacteriales</taxon>
        <taxon>Flavobacteriaceae</taxon>
        <taxon>Lacinutrix</taxon>
    </lineage>
</organism>
<sequence length="133" mass="15664">MFNLYRVIILSALLFPLNLLAQDKDCCSSEKELESVLSGYWKIKDDDSKSLYHYWFKNNRGNVETVQTTGTVGQFIPVENSHSYTYIKKVNDSFVLEYIYRYGNWTSVIKQIDENNLVLETNGEITKYYKIKY</sequence>
<accession>A0ABW5WHN2</accession>
<gene>
    <name evidence="2" type="ORF">ACFS5M_00470</name>
</gene>
<dbReference type="Proteomes" id="UP001597533">
    <property type="component" value="Unassembled WGS sequence"/>
</dbReference>
<evidence type="ECO:0000256" key="1">
    <source>
        <dbReference type="SAM" id="SignalP"/>
    </source>
</evidence>
<dbReference type="RefSeq" id="WP_183484245.1">
    <property type="nucleotide sequence ID" value="NZ_JBHUOV010000001.1"/>
</dbReference>